<protein>
    <recommendedName>
        <fullName evidence="4">Iron-sulfur cluster assembly protein CyaY</fullName>
    </recommendedName>
</protein>
<comment type="function">
    <text evidence="4">Involved in iron-sulfur (Fe-S) cluster assembly. May act as a regulator of Fe-S biogenesis.</text>
</comment>
<dbReference type="InterPro" id="IPR002908">
    <property type="entry name" value="Frataxin/CyaY"/>
</dbReference>
<sequence>MEEAAFNALAEAELERIENALEACGADIDIEPKPGGILEIEFDNGSKMIINRHSAAREIWVAARSGGFHFRHEQGRWANTRGGDELWAMLAALVSDQAGEAVSLVRPD</sequence>
<dbReference type="Gene3D" id="3.30.920.10">
    <property type="entry name" value="Frataxin/CyaY"/>
    <property type="match status" value="1"/>
</dbReference>
<dbReference type="KEGG" id="thu:AC731_017535"/>
<evidence type="ECO:0000313" key="6">
    <source>
        <dbReference type="Proteomes" id="UP000036902"/>
    </source>
</evidence>
<dbReference type="STRING" id="1134435.AC731_017535"/>
<dbReference type="SMART" id="SM01219">
    <property type="entry name" value="Frataxin_Cyay"/>
    <property type="match status" value="1"/>
</dbReference>
<name>A0A127K9D5_9RHOO</name>
<dbReference type="GO" id="GO:0016226">
    <property type="term" value="P:iron-sulfur cluster assembly"/>
    <property type="evidence" value="ECO:0007669"/>
    <property type="project" value="UniProtKB-UniRule"/>
</dbReference>
<keyword evidence="6" id="KW-1185">Reference proteome</keyword>
<dbReference type="AlphaFoldDB" id="A0A127K9D5"/>
<evidence type="ECO:0000256" key="4">
    <source>
        <dbReference type="HAMAP-Rule" id="MF_00142"/>
    </source>
</evidence>
<evidence type="ECO:0000256" key="2">
    <source>
        <dbReference type="ARBA" id="ARBA00022723"/>
    </source>
</evidence>
<keyword evidence="2 4" id="KW-0479">Metal-binding</keyword>
<dbReference type="RefSeq" id="WP_048708085.1">
    <property type="nucleotide sequence ID" value="NZ_CP014646.1"/>
</dbReference>
<dbReference type="PROSITE" id="PS01344">
    <property type="entry name" value="FRATAXIN_1"/>
    <property type="match status" value="1"/>
</dbReference>
<dbReference type="Pfam" id="PF01491">
    <property type="entry name" value="Frataxin_Cyay"/>
    <property type="match status" value="1"/>
</dbReference>
<dbReference type="NCBIfam" id="TIGR03421">
    <property type="entry name" value="FeS_CyaY"/>
    <property type="match status" value="1"/>
</dbReference>
<dbReference type="InterPro" id="IPR047584">
    <property type="entry name" value="CyaY"/>
</dbReference>
<evidence type="ECO:0000256" key="3">
    <source>
        <dbReference type="ARBA" id="ARBA00023004"/>
    </source>
</evidence>
<dbReference type="Proteomes" id="UP000036902">
    <property type="component" value="Chromosome"/>
</dbReference>
<dbReference type="HAMAP" id="MF_00142">
    <property type="entry name" value="CyaY"/>
    <property type="match status" value="1"/>
</dbReference>
<reference evidence="6" key="1">
    <citation type="submission" date="2016-03" db="EMBL/GenBank/DDBJ databases">
        <authorList>
            <person name="Ma C."/>
            <person name="Zhou S."/>
            <person name="Yang G."/>
        </authorList>
    </citation>
    <scope>NUCLEOTIDE SEQUENCE [LARGE SCALE GENOMIC DNA]</scope>
    <source>
        <strain evidence="6">SgZ-1</strain>
    </source>
</reference>
<accession>A0A127K9D5</accession>
<proteinExistence type="inferred from homology"/>
<evidence type="ECO:0000313" key="5">
    <source>
        <dbReference type="EMBL" id="AMO38588.1"/>
    </source>
</evidence>
<evidence type="ECO:0000256" key="1">
    <source>
        <dbReference type="ARBA" id="ARBA00008183"/>
    </source>
</evidence>
<dbReference type="GO" id="GO:0005737">
    <property type="term" value="C:cytoplasm"/>
    <property type="evidence" value="ECO:0007669"/>
    <property type="project" value="UniProtKB-ARBA"/>
</dbReference>
<dbReference type="InterPro" id="IPR020895">
    <property type="entry name" value="Frataxin_CS"/>
</dbReference>
<dbReference type="InterPro" id="IPR036524">
    <property type="entry name" value="Frataxin/CyaY_sf"/>
</dbReference>
<dbReference type="PROSITE" id="PS50810">
    <property type="entry name" value="FRATAXIN_2"/>
    <property type="match status" value="1"/>
</dbReference>
<comment type="similarity">
    <text evidence="1 4">Belongs to the frataxin family.</text>
</comment>
<organism evidence="5 6">
    <name type="scientific">Thauera humireducens</name>
    <dbReference type="NCBI Taxonomy" id="1134435"/>
    <lineage>
        <taxon>Bacteria</taxon>
        <taxon>Pseudomonadati</taxon>
        <taxon>Pseudomonadota</taxon>
        <taxon>Betaproteobacteria</taxon>
        <taxon>Rhodocyclales</taxon>
        <taxon>Zoogloeaceae</taxon>
        <taxon>Thauera</taxon>
    </lineage>
</organism>
<gene>
    <name evidence="4" type="primary">cyaY</name>
    <name evidence="5" type="ORF">AC731_017535</name>
</gene>
<keyword evidence="3 4" id="KW-0408">Iron</keyword>
<dbReference type="SUPFAM" id="SSF55387">
    <property type="entry name" value="Frataxin/Nqo15-like"/>
    <property type="match status" value="1"/>
</dbReference>
<dbReference type="GO" id="GO:0008199">
    <property type="term" value="F:ferric iron binding"/>
    <property type="evidence" value="ECO:0007669"/>
    <property type="project" value="InterPro"/>
</dbReference>
<dbReference type="EMBL" id="CP014646">
    <property type="protein sequence ID" value="AMO38588.1"/>
    <property type="molecule type" value="Genomic_DNA"/>
</dbReference>